<dbReference type="InterPro" id="IPR036565">
    <property type="entry name" value="Mur-like_cat_sf"/>
</dbReference>
<sequence>MRHGIDQALTKATQATPYSRGDVDSSVSLRKALPAARFTTTGDILADSIAASVEQAKRGDLVVYRIGKDDPARLVAQAMARGAGGILTEQLLPCPVPQCIVGDIELAMAAIAAEQLGRPDQKLLTIGVIGSAGKTTTSLLLSTLLKSSGVRVGFQTDLGVNDGVVQTTAPESLISGSSLIQWLGDAADAGSQAAVMELSDELARYGHYDEIEFDMVVVTGSAIGAGDFGPSGLQCVLERLAADGVVIAPADDPRAMKLIEEQDVRTVTYGVRKAADVTAKIIDQSCGMTTLLVTYDDTTAVMETSLCGGAMAANHAAAVLVGLLLDQPLHEAVEKVSTLRSVPGRGQRLSRYGHASIVLDLGGTPDRVAASLRTFRSGKGAGRLWVIQAIDGGEQPEILARYGHLIERFADKAIVTSLPSSRENFLAASHAVLDGVEKCASMRLVADRTRAIQWAMNSSGPNDTILVITGDRYQTAMSARTDLQNLEAMIEKQWDKADAADPKPALKIVG</sequence>
<dbReference type="SUPFAM" id="SSF53623">
    <property type="entry name" value="MurD-like peptide ligases, catalytic domain"/>
    <property type="match status" value="1"/>
</dbReference>
<dbReference type="Proteomes" id="UP000318538">
    <property type="component" value="Chromosome"/>
</dbReference>
<dbReference type="EMBL" id="CP036525">
    <property type="protein sequence ID" value="QDT06329.1"/>
    <property type="molecule type" value="Genomic_DNA"/>
</dbReference>
<evidence type="ECO:0000313" key="3">
    <source>
        <dbReference type="EMBL" id="QDT06329.1"/>
    </source>
</evidence>
<dbReference type="GO" id="GO:0047482">
    <property type="term" value="F:UDP-N-acetylmuramoyl-L-alanyl-D-glutamate-L-lysine ligase activity"/>
    <property type="evidence" value="ECO:0007669"/>
    <property type="project" value="UniProtKB-EC"/>
</dbReference>
<dbReference type="PANTHER" id="PTHR23135">
    <property type="entry name" value="MUR LIGASE FAMILY MEMBER"/>
    <property type="match status" value="1"/>
</dbReference>
<dbReference type="KEGG" id="rlc:K227x_47380"/>
<keyword evidence="3" id="KW-0436">Ligase</keyword>
<dbReference type="SUPFAM" id="SSF63418">
    <property type="entry name" value="MurE/MurF N-terminal domain"/>
    <property type="match status" value="1"/>
</dbReference>
<accession>A0A517NGR5</accession>
<reference evidence="3 4" key="1">
    <citation type="submission" date="2019-02" db="EMBL/GenBank/DDBJ databases">
        <title>Deep-cultivation of Planctomycetes and their phenomic and genomic characterization uncovers novel biology.</title>
        <authorList>
            <person name="Wiegand S."/>
            <person name="Jogler M."/>
            <person name="Boedeker C."/>
            <person name="Pinto D."/>
            <person name="Vollmers J."/>
            <person name="Rivas-Marin E."/>
            <person name="Kohn T."/>
            <person name="Peeters S.H."/>
            <person name="Heuer A."/>
            <person name="Rast P."/>
            <person name="Oberbeckmann S."/>
            <person name="Bunk B."/>
            <person name="Jeske O."/>
            <person name="Meyerdierks A."/>
            <person name="Storesund J.E."/>
            <person name="Kallscheuer N."/>
            <person name="Luecker S."/>
            <person name="Lage O.M."/>
            <person name="Pohl T."/>
            <person name="Merkel B.J."/>
            <person name="Hornburger P."/>
            <person name="Mueller R.-W."/>
            <person name="Bruemmer F."/>
            <person name="Labrenz M."/>
            <person name="Spormann A.M."/>
            <person name="Op den Camp H."/>
            <person name="Overmann J."/>
            <person name="Amann R."/>
            <person name="Jetten M.S.M."/>
            <person name="Mascher T."/>
            <person name="Medema M.H."/>
            <person name="Devos D.P."/>
            <person name="Kaster A.-K."/>
            <person name="Ovreas L."/>
            <person name="Rohde M."/>
            <person name="Galperin M.Y."/>
            <person name="Jogler C."/>
        </authorList>
    </citation>
    <scope>NUCLEOTIDE SEQUENCE [LARGE SCALE GENOMIC DNA]</scope>
    <source>
        <strain evidence="3 4">K22_7</strain>
    </source>
</reference>
<dbReference type="InterPro" id="IPR004101">
    <property type="entry name" value="Mur_ligase_C"/>
</dbReference>
<dbReference type="PANTHER" id="PTHR23135:SF4">
    <property type="entry name" value="UDP-N-ACETYLMURAMOYL-L-ALANYL-D-GLUTAMATE--2,6-DIAMINOPIMELATE LIGASE MURE HOMOLOG, CHLOROPLASTIC"/>
    <property type="match status" value="1"/>
</dbReference>
<dbReference type="Pfam" id="PF08245">
    <property type="entry name" value="Mur_ligase_M"/>
    <property type="match status" value="1"/>
</dbReference>
<proteinExistence type="predicted"/>
<evidence type="ECO:0000259" key="1">
    <source>
        <dbReference type="Pfam" id="PF02875"/>
    </source>
</evidence>
<dbReference type="InterPro" id="IPR013221">
    <property type="entry name" value="Mur_ligase_cen"/>
</dbReference>
<dbReference type="InterPro" id="IPR036615">
    <property type="entry name" value="Mur_ligase_C_dom_sf"/>
</dbReference>
<dbReference type="SUPFAM" id="SSF53244">
    <property type="entry name" value="MurD-like peptide ligases, peptide-binding domain"/>
    <property type="match status" value="1"/>
</dbReference>
<dbReference type="AlphaFoldDB" id="A0A517NGR5"/>
<feature type="domain" description="Mur ligase central" evidence="2">
    <location>
        <begin position="238"/>
        <end position="321"/>
    </location>
</feature>
<evidence type="ECO:0000313" key="4">
    <source>
        <dbReference type="Proteomes" id="UP000318538"/>
    </source>
</evidence>
<feature type="domain" description="Mur ligase C-terminal" evidence="1">
    <location>
        <begin position="344"/>
        <end position="467"/>
    </location>
</feature>
<evidence type="ECO:0000259" key="2">
    <source>
        <dbReference type="Pfam" id="PF08245"/>
    </source>
</evidence>
<dbReference type="InterPro" id="IPR035911">
    <property type="entry name" value="MurE/MurF_N"/>
</dbReference>
<name>A0A517NGR5_9BACT</name>
<dbReference type="EC" id="6.3.2.7" evidence="3"/>
<dbReference type="Gene3D" id="3.40.1190.10">
    <property type="entry name" value="Mur-like, catalytic domain"/>
    <property type="match status" value="2"/>
</dbReference>
<dbReference type="GO" id="GO:0005524">
    <property type="term" value="F:ATP binding"/>
    <property type="evidence" value="ECO:0007669"/>
    <property type="project" value="InterPro"/>
</dbReference>
<dbReference type="Gene3D" id="3.40.1390.10">
    <property type="entry name" value="MurE/MurF, N-terminal domain"/>
    <property type="match status" value="1"/>
</dbReference>
<protein>
    <submittedName>
        <fullName evidence="3">MurE-like ligase</fullName>
        <ecNumber evidence="3">6.3.2.7</ecNumber>
    </submittedName>
</protein>
<organism evidence="3 4">
    <name type="scientific">Rubripirellula lacrimiformis</name>
    <dbReference type="NCBI Taxonomy" id="1930273"/>
    <lineage>
        <taxon>Bacteria</taxon>
        <taxon>Pseudomonadati</taxon>
        <taxon>Planctomycetota</taxon>
        <taxon>Planctomycetia</taxon>
        <taxon>Pirellulales</taxon>
        <taxon>Pirellulaceae</taxon>
        <taxon>Rubripirellula</taxon>
    </lineage>
</organism>
<keyword evidence="4" id="KW-1185">Reference proteome</keyword>
<gene>
    <name evidence="3" type="ORF">K227x_47380</name>
</gene>
<dbReference type="Gene3D" id="3.90.190.20">
    <property type="entry name" value="Mur ligase, C-terminal domain"/>
    <property type="match status" value="1"/>
</dbReference>
<dbReference type="Pfam" id="PF02875">
    <property type="entry name" value="Mur_ligase_C"/>
    <property type="match status" value="1"/>
</dbReference>